<dbReference type="EMBL" id="GL379824">
    <property type="protein sequence ID" value="EGT48990.1"/>
    <property type="molecule type" value="Genomic_DNA"/>
</dbReference>
<dbReference type="Gene3D" id="3.30.50.10">
    <property type="entry name" value="Erythroid Transcription Factor GATA-1, subunit A"/>
    <property type="match status" value="1"/>
</dbReference>
<reference evidence="12" key="1">
    <citation type="submission" date="2011-07" db="EMBL/GenBank/DDBJ databases">
        <authorList>
            <consortium name="Caenorhabditis brenneri Sequencing and Analysis Consortium"/>
            <person name="Wilson R.K."/>
        </authorList>
    </citation>
    <scope>NUCLEOTIDE SEQUENCE [LARGE SCALE GENOMIC DNA]</scope>
    <source>
        <strain evidence="12">PB2801</strain>
    </source>
</reference>
<gene>
    <name evidence="11" type="ORF">CAEBREN_14778</name>
</gene>
<evidence type="ECO:0000256" key="7">
    <source>
        <dbReference type="ARBA" id="ARBA00023163"/>
    </source>
</evidence>
<dbReference type="AlphaFoldDB" id="G0N058"/>
<evidence type="ECO:0000256" key="4">
    <source>
        <dbReference type="ARBA" id="ARBA00022833"/>
    </source>
</evidence>
<dbReference type="GO" id="GO:0043565">
    <property type="term" value="F:sequence-specific DNA binding"/>
    <property type="evidence" value="ECO:0007669"/>
    <property type="project" value="InterPro"/>
</dbReference>
<name>G0N058_CAEBE</name>
<feature type="domain" description="Nuclear receptor" evidence="10">
    <location>
        <begin position="9"/>
        <end position="78"/>
    </location>
</feature>
<keyword evidence="6" id="KW-0238">DNA-binding</keyword>
<keyword evidence="12" id="KW-1185">Reference proteome</keyword>
<evidence type="ECO:0000313" key="11">
    <source>
        <dbReference type="EMBL" id="EGT48990.1"/>
    </source>
</evidence>
<comment type="similarity">
    <text evidence="1">Belongs to the nuclear hormone receptor family.</text>
</comment>
<keyword evidence="5" id="KW-0805">Transcription regulation</keyword>
<evidence type="ECO:0000256" key="1">
    <source>
        <dbReference type="ARBA" id="ARBA00005993"/>
    </source>
</evidence>
<evidence type="ECO:0000256" key="9">
    <source>
        <dbReference type="ARBA" id="ARBA00023242"/>
    </source>
</evidence>
<dbReference type="HOGENOM" id="CLU_2471054_0_0_1"/>
<evidence type="ECO:0000256" key="2">
    <source>
        <dbReference type="ARBA" id="ARBA00022723"/>
    </source>
</evidence>
<evidence type="ECO:0000256" key="5">
    <source>
        <dbReference type="ARBA" id="ARBA00023015"/>
    </source>
</evidence>
<evidence type="ECO:0000256" key="6">
    <source>
        <dbReference type="ARBA" id="ARBA00023125"/>
    </source>
</evidence>
<keyword evidence="4" id="KW-0862">Zinc</keyword>
<proteinExistence type="inferred from homology"/>
<keyword evidence="3" id="KW-0863">Zinc-finger</keyword>
<dbReference type="PRINTS" id="PR00047">
    <property type="entry name" value="STROIDFINGER"/>
</dbReference>
<evidence type="ECO:0000259" key="10">
    <source>
        <dbReference type="PROSITE" id="PS51030"/>
    </source>
</evidence>
<dbReference type="InParanoid" id="G0N058"/>
<dbReference type="PANTHER" id="PTHR45886:SF11">
    <property type="entry name" value="NUCLEAR HORMONE RECEPTOR FAMILY-RELATED"/>
    <property type="match status" value="1"/>
</dbReference>
<dbReference type="SMART" id="SM00399">
    <property type="entry name" value="ZnF_C4"/>
    <property type="match status" value="1"/>
</dbReference>
<dbReference type="InterPro" id="IPR013088">
    <property type="entry name" value="Znf_NHR/GATA"/>
</dbReference>
<dbReference type="PROSITE" id="PS51030">
    <property type="entry name" value="NUCLEAR_REC_DBD_2"/>
    <property type="match status" value="1"/>
</dbReference>
<accession>G0N058</accession>
<dbReference type="PANTHER" id="PTHR45886">
    <property type="entry name" value="NUCLEAR HORMONE RECEPTOR FAMILY-RELATED-RELATED"/>
    <property type="match status" value="1"/>
</dbReference>
<dbReference type="GO" id="GO:0008270">
    <property type="term" value="F:zinc ion binding"/>
    <property type="evidence" value="ECO:0007669"/>
    <property type="project" value="UniProtKB-KW"/>
</dbReference>
<dbReference type="InterPro" id="IPR001628">
    <property type="entry name" value="Znf_hrmn_rcpt"/>
</dbReference>
<evidence type="ECO:0000313" key="12">
    <source>
        <dbReference type="Proteomes" id="UP000008068"/>
    </source>
</evidence>
<evidence type="ECO:0000256" key="8">
    <source>
        <dbReference type="ARBA" id="ARBA00023170"/>
    </source>
</evidence>
<protein>
    <recommendedName>
        <fullName evidence="10">Nuclear receptor domain-containing protein</fullName>
    </recommendedName>
</protein>
<evidence type="ECO:0000256" key="3">
    <source>
        <dbReference type="ARBA" id="ARBA00022771"/>
    </source>
</evidence>
<dbReference type="Proteomes" id="UP000008068">
    <property type="component" value="Unassembled WGS sequence"/>
</dbReference>
<keyword evidence="2" id="KW-0479">Metal-binding</keyword>
<sequence>MNSTYTPSHLLCAVCGDPANEISYGVPSCSSCKSFFQSAQSPNAPPDPCIPDTCSDQCEFCRYQQCVTSGMRYPTERQLCQIVENMKL</sequence>
<dbReference type="OrthoDB" id="10018779at2759"/>
<keyword evidence="8" id="KW-0675">Receptor</keyword>
<keyword evidence="7" id="KW-0804">Transcription</keyword>
<dbReference type="SUPFAM" id="SSF57716">
    <property type="entry name" value="Glucocorticoid receptor-like (DNA-binding domain)"/>
    <property type="match status" value="1"/>
</dbReference>
<dbReference type="Pfam" id="PF00105">
    <property type="entry name" value="zf-C4"/>
    <property type="match status" value="1"/>
</dbReference>
<keyword evidence="9" id="KW-0539">Nucleus</keyword>
<organism evidence="12">
    <name type="scientific">Caenorhabditis brenneri</name>
    <name type="common">Nematode worm</name>
    <dbReference type="NCBI Taxonomy" id="135651"/>
    <lineage>
        <taxon>Eukaryota</taxon>
        <taxon>Metazoa</taxon>
        <taxon>Ecdysozoa</taxon>
        <taxon>Nematoda</taxon>
        <taxon>Chromadorea</taxon>
        <taxon>Rhabditida</taxon>
        <taxon>Rhabditina</taxon>
        <taxon>Rhabditomorpha</taxon>
        <taxon>Rhabditoidea</taxon>
        <taxon>Rhabditidae</taxon>
        <taxon>Peloderinae</taxon>
        <taxon>Caenorhabditis</taxon>
    </lineage>
</organism>
<dbReference type="GO" id="GO:0003700">
    <property type="term" value="F:DNA-binding transcription factor activity"/>
    <property type="evidence" value="ECO:0007669"/>
    <property type="project" value="InterPro"/>
</dbReference>